<dbReference type="RefSeq" id="XP_012894385.1">
    <property type="nucleotide sequence ID" value="XM_013038931.1"/>
</dbReference>
<dbReference type="OrthoDB" id="1043111at2759"/>
<protein>
    <submittedName>
        <fullName evidence="1">Uncharacterized protein</fullName>
    </submittedName>
</protein>
<evidence type="ECO:0000313" key="2">
    <source>
        <dbReference type="EMBL" id="CBK23182.2"/>
    </source>
</evidence>
<name>D8LXN2_BLAHO</name>
<dbReference type="EMBL" id="FN668656">
    <property type="protein sequence ID" value="CBK23182.2"/>
    <property type="molecule type" value="Genomic_DNA"/>
</dbReference>
<dbReference type="EMBL" id="FN668639">
    <property type="protein sequence ID" value="CBK20337.2"/>
    <property type="molecule type" value="Genomic_DNA"/>
</dbReference>
<accession>D8LXN2</accession>
<proteinExistence type="predicted"/>
<dbReference type="RefSeq" id="XP_012897230.1">
    <property type="nucleotide sequence ID" value="XM_013041776.1"/>
</dbReference>
<gene>
    <name evidence="1" type="ORF">GSBLH_T00000687001</name>
    <name evidence="2" type="ORF">GSBLH_T00003103001</name>
</gene>
<sequence>MENDLHEDSTVFHQYSNVNSFSKVNYGELAQLIHDEALKNKDYHHAGFDPVYGVWDQTWDKGDEWETYPTVMVPDVDEMNKKSAIVPKRATPFNPLYNSNEFPNRVFKSMFVSVVGGFIFEVMHRLEGKWSGESVVPSEELASPSPITSCELRFNPRGYWVEARNSVDRTGLVTVRTIRYKPIGNGKLRVEMSDGMYAECKVETVEVSPYLLMTTAVDIRTGKPLLVETVTITDNVSHVRTIQDFSAMGTVMDVFVINERRVVDASTTELEPYEEGLKPQSI</sequence>
<dbReference type="Proteomes" id="UP000008312">
    <property type="component" value="Unassembled WGS sequence"/>
</dbReference>
<evidence type="ECO:0000313" key="3">
    <source>
        <dbReference type="Proteomes" id="UP000008312"/>
    </source>
</evidence>
<evidence type="ECO:0000313" key="1">
    <source>
        <dbReference type="EMBL" id="CBK20337.2"/>
    </source>
</evidence>
<dbReference type="AlphaFoldDB" id="D8LXN2"/>
<dbReference type="GeneID" id="24917986"/>
<dbReference type="InParanoid" id="D8LXN2"/>
<organism evidence="1">
    <name type="scientific">Blastocystis hominis</name>
    <dbReference type="NCBI Taxonomy" id="12968"/>
    <lineage>
        <taxon>Eukaryota</taxon>
        <taxon>Sar</taxon>
        <taxon>Stramenopiles</taxon>
        <taxon>Bigyra</taxon>
        <taxon>Opalozoa</taxon>
        <taxon>Opalinata</taxon>
        <taxon>Blastocystidae</taxon>
        <taxon>Blastocystis</taxon>
    </lineage>
</organism>
<dbReference type="GeneID" id="24920221"/>
<keyword evidence="3" id="KW-1185">Reference proteome</keyword>
<reference evidence="1" key="1">
    <citation type="submission" date="2010-02" db="EMBL/GenBank/DDBJ databases">
        <title>Sequencing and annotation of the Blastocystis hominis genome.</title>
        <authorList>
            <person name="Wincker P."/>
        </authorList>
    </citation>
    <scope>NUCLEOTIDE SEQUENCE</scope>
    <source>
        <strain evidence="1">Singapore isolate B</strain>
    </source>
</reference>